<dbReference type="SUPFAM" id="SSF50249">
    <property type="entry name" value="Nucleic acid-binding proteins"/>
    <property type="match status" value="1"/>
</dbReference>
<dbReference type="EMBL" id="CP093351">
    <property type="protein sequence ID" value="WOH14958.1"/>
    <property type="molecule type" value="Genomic_DNA"/>
</dbReference>
<evidence type="ECO:0000313" key="2">
    <source>
        <dbReference type="EMBL" id="WOH14958.1"/>
    </source>
</evidence>
<keyword evidence="3" id="KW-1185">Reference proteome</keyword>
<feature type="domain" description="Replication protein A 70 kDa DNA-binding subunit B/D first OB fold" evidence="1">
    <location>
        <begin position="27"/>
        <end position="125"/>
    </location>
</feature>
<sequence length="145" mass="17076">MFRKISSMKKHMLQHDSADRCYGIQELLEPGIYTARIKVNVSRRWNGNSSERHSVSGISMFLTDTSNYRIYCWIPSNLADRYVEDLEEHRSYEIHNFMISTYVSSCKWSEDDEFFMILMDSTIVLPLQIGDYVTSTETFKFKDLS</sequence>
<evidence type="ECO:0000313" key="3">
    <source>
        <dbReference type="Proteomes" id="UP000077755"/>
    </source>
</evidence>
<gene>
    <name evidence="2" type="ORF">DCAR_0934488</name>
</gene>
<reference evidence="2" key="1">
    <citation type="journal article" date="2016" name="Nat. Genet.">
        <title>A high-quality carrot genome assembly provides new insights into carotenoid accumulation and asterid genome evolution.</title>
        <authorList>
            <person name="Iorizzo M."/>
            <person name="Ellison S."/>
            <person name="Senalik D."/>
            <person name="Zeng P."/>
            <person name="Satapoomin P."/>
            <person name="Huang J."/>
            <person name="Bowman M."/>
            <person name="Iovene M."/>
            <person name="Sanseverino W."/>
            <person name="Cavagnaro P."/>
            <person name="Yildiz M."/>
            <person name="Macko-Podgorni A."/>
            <person name="Moranska E."/>
            <person name="Grzebelus E."/>
            <person name="Grzebelus D."/>
            <person name="Ashrafi H."/>
            <person name="Zheng Z."/>
            <person name="Cheng S."/>
            <person name="Spooner D."/>
            <person name="Van Deynze A."/>
            <person name="Simon P."/>
        </authorList>
    </citation>
    <scope>NUCLEOTIDE SEQUENCE</scope>
    <source>
        <tissue evidence="2">Leaf</tissue>
    </source>
</reference>
<name>A0A175YGG5_DAUCS</name>
<dbReference type="InterPro" id="IPR012340">
    <property type="entry name" value="NA-bd_OB-fold"/>
</dbReference>
<dbReference type="Gramene" id="KZM82271">
    <property type="protein sequence ID" value="KZM82271"/>
    <property type="gene ID" value="DCAR_029845"/>
</dbReference>
<organism evidence="2 3">
    <name type="scientific">Daucus carota subsp. sativus</name>
    <name type="common">Carrot</name>
    <dbReference type="NCBI Taxonomy" id="79200"/>
    <lineage>
        <taxon>Eukaryota</taxon>
        <taxon>Viridiplantae</taxon>
        <taxon>Streptophyta</taxon>
        <taxon>Embryophyta</taxon>
        <taxon>Tracheophyta</taxon>
        <taxon>Spermatophyta</taxon>
        <taxon>Magnoliopsida</taxon>
        <taxon>eudicotyledons</taxon>
        <taxon>Gunneridae</taxon>
        <taxon>Pentapetalae</taxon>
        <taxon>asterids</taxon>
        <taxon>campanulids</taxon>
        <taxon>Apiales</taxon>
        <taxon>Apiaceae</taxon>
        <taxon>Apioideae</taxon>
        <taxon>Scandiceae</taxon>
        <taxon>Daucinae</taxon>
        <taxon>Daucus</taxon>
        <taxon>Daucus sect. Daucus</taxon>
    </lineage>
</organism>
<accession>A0A175YGG5</accession>
<dbReference type="Gene3D" id="2.40.50.140">
    <property type="entry name" value="Nucleic acid-binding proteins"/>
    <property type="match status" value="1"/>
</dbReference>
<evidence type="ECO:0000259" key="1">
    <source>
        <dbReference type="Pfam" id="PF02721"/>
    </source>
</evidence>
<reference evidence="2" key="2">
    <citation type="submission" date="2022-03" db="EMBL/GenBank/DDBJ databases">
        <title>Draft title - Genomic analysis of global carrot germplasm unveils the trajectory of domestication and the origin of high carotenoid orange carrot.</title>
        <authorList>
            <person name="Iorizzo M."/>
            <person name="Ellison S."/>
            <person name="Senalik D."/>
            <person name="Macko-Podgorni A."/>
            <person name="Grzebelus D."/>
            <person name="Bostan H."/>
            <person name="Rolling W."/>
            <person name="Curaba J."/>
            <person name="Simon P."/>
        </authorList>
    </citation>
    <scope>NUCLEOTIDE SEQUENCE</scope>
    <source>
        <tissue evidence="2">Leaf</tissue>
    </source>
</reference>
<proteinExistence type="predicted"/>
<protein>
    <recommendedName>
        <fullName evidence="1">Replication protein A 70 kDa DNA-binding subunit B/D first OB fold domain-containing protein</fullName>
    </recommendedName>
</protein>
<dbReference type="Proteomes" id="UP000077755">
    <property type="component" value="Chromosome 9"/>
</dbReference>
<dbReference type="AlphaFoldDB" id="A0A175YGG5"/>
<dbReference type="Pfam" id="PF02721">
    <property type="entry name" value="DUF223"/>
    <property type="match status" value="1"/>
</dbReference>
<dbReference type="InterPro" id="IPR003871">
    <property type="entry name" value="RFA1B/D_OB_1st"/>
</dbReference>